<name>A0A1H0AXH3_9BACI</name>
<evidence type="ECO:0000313" key="3">
    <source>
        <dbReference type="EMBL" id="SDN38109.1"/>
    </source>
</evidence>
<feature type="transmembrane region" description="Helical" evidence="1">
    <location>
        <begin position="117"/>
        <end position="135"/>
    </location>
</feature>
<keyword evidence="1" id="KW-1133">Transmembrane helix</keyword>
<feature type="transmembrane region" description="Helical" evidence="1">
    <location>
        <begin position="167"/>
        <end position="186"/>
    </location>
</feature>
<dbReference type="PANTHER" id="PTHR43592:SF15">
    <property type="entry name" value="CAAX AMINO TERMINAL PROTEASE FAMILY PROTEIN"/>
    <property type="match status" value="1"/>
</dbReference>
<feature type="transmembrane region" description="Helical" evidence="1">
    <location>
        <begin position="20"/>
        <end position="39"/>
    </location>
</feature>
<feature type="transmembrane region" description="Helical" evidence="1">
    <location>
        <begin position="142"/>
        <end position="161"/>
    </location>
</feature>
<evidence type="ECO:0000256" key="1">
    <source>
        <dbReference type="SAM" id="Phobius"/>
    </source>
</evidence>
<dbReference type="RefSeq" id="WP_090840533.1">
    <property type="nucleotide sequence ID" value="NZ_FNIL01000001.1"/>
</dbReference>
<dbReference type="STRING" id="745820.SAMN04488053_101661"/>
<dbReference type="Pfam" id="PF02517">
    <property type="entry name" value="Rce1-like"/>
    <property type="match status" value="1"/>
</dbReference>
<evidence type="ECO:0000259" key="2">
    <source>
        <dbReference type="Pfam" id="PF02517"/>
    </source>
</evidence>
<dbReference type="EMBL" id="FNIL01000001">
    <property type="protein sequence ID" value="SDN38109.1"/>
    <property type="molecule type" value="Genomic_DNA"/>
</dbReference>
<keyword evidence="4" id="KW-1185">Reference proteome</keyword>
<feature type="transmembrane region" description="Helical" evidence="1">
    <location>
        <begin position="51"/>
        <end position="73"/>
    </location>
</feature>
<dbReference type="InterPro" id="IPR003675">
    <property type="entry name" value="Rce1/LyrA-like_dom"/>
</dbReference>
<keyword evidence="1" id="KW-0472">Membrane</keyword>
<accession>A0A1H0AXH3</accession>
<dbReference type="Proteomes" id="UP000198778">
    <property type="component" value="Unassembled WGS sequence"/>
</dbReference>
<dbReference type="OrthoDB" id="1523022at2"/>
<dbReference type="PANTHER" id="PTHR43592">
    <property type="entry name" value="CAAX AMINO TERMINAL PROTEASE"/>
    <property type="match status" value="1"/>
</dbReference>
<dbReference type="GO" id="GO:0004175">
    <property type="term" value="F:endopeptidase activity"/>
    <property type="evidence" value="ECO:0007669"/>
    <property type="project" value="UniProtKB-ARBA"/>
</dbReference>
<dbReference type="GO" id="GO:0080120">
    <property type="term" value="P:CAAX-box protein maturation"/>
    <property type="evidence" value="ECO:0007669"/>
    <property type="project" value="UniProtKB-ARBA"/>
</dbReference>
<sequence>MRSQKEILHTLSDKELYLNLYLTQCFMLFTAVIGAYFFQGSILVPFQQITISLKATLIGAVFAFIVIVIEIICMKLLPEKWFDDGGINERIFKNMHPLQIVFFSIIVGFSEELLFRGVIQTEFGIVIASLIFALIHIRYLGNVFLFSFVVIISFSLGALYWWTGNLWTSITAHIIIDLVLGILIRYNRFK</sequence>
<evidence type="ECO:0000313" key="4">
    <source>
        <dbReference type="Proteomes" id="UP000198778"/>
    </source>
</evidence>
<protein>
    <recommendedName>
        <fullName evidence="2">CAAX prenyl protease 2/Lysostaphin resistance protein A-like domain-containing protein</fullName>
    </recommendedName>
</protein>
<reference evidence="4" key="1">
    <citation type="submission" date="2016-10" db="EMBL/GenBank/DDBJ databases">
        <authorList>
            <person name="Varghese N."/>
            <person name="Submissions S."/>
        </authorList>
    </citation>
    <scope>NUCLEOTIDE SEQUENCE [LARGE SCALE GENOMIC DNA]</scope>
    <source>
        <strain evidence="4">CGMCC 1.10369</strain>
    </source>
</reference>
<dbReference type="AlphaFoldDB" id="A0A1H0AXH3"/>
<gene>
    <name evidence="3" type="ORF">SAMN04488053_101661</name>
</gene>
<feature type="domain" description="CAAX prenyl protease 2/Lysostaphin resistance protein A-like" evidence="2">
    <location>
        <begin position="97"/>
        <end position="179"/>
    </location>
</feature>
<organism evidence="3 4">
    <name type="scientific">Alkalicoccus daliensis</name>
    <dbReference type="NCBI Taxonomy" id="745820"/>
    <lineage>
        <taxon>Bacteria</taxon>
        <taxon>Bacillati</taxon>
        <taxon>Bacillota</taxon>
        <taxon>Bacilli</taxon>
        <taxon>Bacillales</taxon>
        <taxon>Bacillaceae</taxon>
        <taxon>Alkalicoccus</taxon>
    </lineage>
</organism>
<keyword evidence="1" id="KW-0812">Transmembrane</keyword>
<proteinExistence type="predicted"/>